<dbReference type="EMBL" id="AP014693">
    <property type="protein sequence ID" value="BAQ02551.1"/>
    <property type="molecule type" value="Genomic_DNA"/>
</dbReference>
<name>A0A0A8JB30_9CAUD</name>
<proteinExistence type="predicted"/>
<reference evidence="1 2" key="1">
    <citation type="submission" date="2014-12" db="EMBL/GenBank/DDBJ databases">
        <title>Genome analysis of a novel jumbo phage RSL2 infecting the phytopathogen Ralstonia solanacearum.</title>
        <authorList>
            <person name="Kawasaki T."/>
            <person name="Fujie M."/>
            <person name="Chatchawankanphanich O."/>
            <person name="Ogata H."/>
            <person name="Yamada T."/>
        </authorList>
    </citation>
    <scope>NUCLEOTIDE SEQUENCE [LARGE SCALE GENOMIC DNA]</scope>
    <source>
        <strain evidence="1 2">RSL2</strain>
    </source>
</reference>
<dbReference type="Gene3D" id="3.40.50.300">
    <property type="entry name" value="P-loop containing nucleotide triphosphate hydrolases"/>
    <property type="match status" value="1"/>
</dbReference>
<accession>A0A0A8JB30</accession>
<dbReference type="GeneID" id="26639464"/>
<evidence type="ECO:0000313" key="2">
    <source>
        <dbReference type="Proteomes" id="UP000203794"/>
    </source>
</evidence>
<dbReference type="Gene3D" id="3.30.420.240">
    <property type="match status" value="1"/>
</dbReference>
<dbReference type="KEGG" id="vg:26639464"/>
<sequence>MILFQEDWNRYPDATIDLETRNKSFVDICYILDDMGIQNNLWPLALHNKYLVGVDPFDPNLSFEYKGMITQECFDNPWYYFREIARIPVQGAMQPSPVLANRGNLALWWSYFNHITTFLIQPRQTGKSVNIASLDRYLLNFGLVHSSIHLLTKEDQLRRNDIERLKEYEEVLPTYLRRSIPKKDPNNQEYIYLSALENKYETHVPRMDEKGAYKVGRGFTSANIRIDEFAYISWLKATLTTILSTTNAAFVSARENNAHHGIILATTAGKKDDRDGSYAYQILTNSFPFTDKIYDARNWDDLKVMVEAASSNGFAINCTFGHRMLGISDQQHYENIKKAMISGEEADRDYFNIWTSGGRGSPLSTEQLNTLRENQREDFVAEIDPKTRYLTKWYVSLKVRDEIMAEGNVALGIDPSQAQGKDEIGMQYVDLTTLEVIGTCYVNMTNIIDYSLWLYDILMKWPKLVAVIECKNTGPAIIDQLCLKFRMTGQNAFKRLFNRLVQDPDKYRDILEEIKRADKYVLGDLYTKYKSYFGYNTSGSGENARSILYGQVLQNAVRHGMDRVNDIKTIDQILALEVKNGRVDHPKGQHDDGCVAWLLACYLAMFGQNLSYYGIDHTQVMISTLAKKSAREMSHFEIQQRQLREDIQALVQKLAASQDHFVQMRLESEIGSLVSRVVEEEGETFSVTDMIKKTREEKRIGYQKGGDKNLLDDVYRKVVDSGSTVY</sequence>
<organism evidence="1 2">
    <name type="scientific">Ralstonia phage RSL2</name>
    <dbReference type="NCBI Taxonomy" id="1585840"/>
    <lineage>
        <taxon>Viruses</taxon>
        <taxon>Duplodnaviria</taxon>
        <taxon>Heunggongvirae</taxon>
        <taxon>Uroviricota</taxon>
        <taxon>Caudoviricetes</taxon>
        <taxon>Chimalliviridae</taxon>
        <taxon>Chiangmaivirus</taxon>
        <taxon>Chiangmaivirus RSL2</taxon>
    </lineage>
</organism>
<evidence type="ECO:0008006" key="3">
    <source>
        <dbReference type="Google" id="ProtNLM"/>
    </source>
</evidence>
<evidence type="ECO:0000313" key="1">
    <source>
        <dbReference type="EMBL" id="BAQ02551.1"/>
    </source>
</evidence>
<keyword evidence="2" id="KW-1185">Reference proteome</keyword>
<dbReference type="OrthoDB" id="691at10239"/>
<dbReference type="RefSeq" id="YP_009212872.1">
    <property type="nucleotide sequence ID" value="NC_028950.1"/>
</dbReference>
<dbReference type="InterPro" id="IPR027417">
    <property type="entry name" value="P-loop_NTPase"/>
</dbReference>
<protein>
    <recommendedName>
        <fullName evidence="3">Terminase large subunit</fullName>
    </recommendedName>
</protein>
<dbReference type="Proteomes" id="UP000203794">
    <property type="component" value="Segment"/>
</dbReference>